<evidence type="ECO:0000313" key="6">
    <source>
        <dbReference type="EMBL" id="KAF2839909.1"/>
    </source>
</evidence>
<dbReference type="GO" id="GO:0016020">
    <property type="term" value="C:membrane"/>
    <property type="evidence" value="ECO:0007669"/>
    <property type="project" value="TreeGrafter"/>
</dbReference>
<dbReference type="PANTHER" id="PTHR24185:SF8">
    <property type="entry name" value="PNPLA DOMAIN-CONTAINING PROTEIN"/>
    <property type="match status" value="1"/>
</dbReference>
<keyword evidence="1" id="KW-0479">Metal-binding</keyword>
<comment type="caution">
    <text evidence="6">The sequence shown here is derived from an EMBL/GenBank/DDBJ whole genome shotgun (WGS) entry which is preliminary data.</text>
</comment>
<keyword evidence="3" id="KW-0862">Zinc</keyword>
<feature type="domain" description="PNPLA" evidence="5">
    <location>
        <begin position="494"/>
        <end position="610"/>
    </location>
</feature>
<dbReference type="GO" id="GO:0019369">
    <property type="term" value="P:arachidonate metabolic process"/>
    <property type="evidence" value="ECO:0007669"/>
    <property type="project" value="TreeGrafter"/>
</dbReference>
<dbReference type="EMBL" id="MU006094">
    <property type="protein sequence ID" value="KAF2839909.1"/>
    <property type="molecule type" value="Genomic_DNA"/>
</dbReference>
<evidence type="ECO:0000256" key="4">
    <source>
        <dbReference type="ARBA" id="ARBA00023098"/>
    </source>
</evidence>
<dbReference type="InterPro" id="IPR002641">
    <property type="entry name" value="PNPLA_dom"/>
</dbReference>
<dbReference type="PANTHER" id="PTHR24185">
    <property type="entry name" value="CALCIUM-INDEPENDENT PHOSPHOLIPASE A2-GAMMA"/>
    <property type="match status" value="1"/>
</dbReference>
<sequence length="682" mass="76360">MKHCQHTSWLSLCSEGNDTYLVVSDRLDTIKTHIPEPESQTPSLFVLIGNRAKSVALRELFGAKRNQRFLTKRVPGEIHLHVEASSIFNERPLLIADSDIPAKSLRAKIPSTKCHETTKQIVRRPGSLGEISSTIYSQLLQPFVDVFCFFADDLGGFKQVAHHLATWLEQVQESTTLRSTRPRVVIVTEKIPSSVENEKEARKAFLWLLSEETKRDLFEQVSAIEIIALFPAGALSVNARHRLLKERIMSGSDQVRKSREQSRCLFSVTHFTAFLASACEQFSRVANEPFDFIKASRVDNPAPEDLDEHLANLMKHIKDSGDLTAFAAPTIASSLLLDSYPPNSHLFPPEKVMDTLYKDLFPKERVISFADSKDVILRSGFINLVRTHLISFFEQLTHGPSSAAEIHFGNLNRFKYHWQNIQSSSTCLCCLRRRPQYNLSCGHILCENCVLIFGDVDEHDPWMYKIYHCFLCGEEMPEGVNVKIHPPTAGVGILCVDGGGARGASSLRIMKRIHDRIGLPIPFQQFFKVAFGISSGGLIVLAMFVNGWGIEESTDTFERLAKVAFTPRKVSKIPIFRNIIELLISYFADGLYAPENIEAALKQVFGNDRSILDVSHATTTGTRIGLPVATVGGTPSRRIFTNYNGVGERVEGQGTSHAMQMNQALIRVEDRIVNCCQICLQT</sequence>
<dbReference type="OrthoDB" id="194358at2759"/>
<evidence type="ECO:0000313" key="7">
    <source>
        <dbReference type="Proteomes" id="UP000799429"/>
    </source>
</evidence>
<dbReference type="GO" id="GO:0047499">
    <property type="term" value="F:calcium-independent phospholipase A2 activity"/>
    <property type="evidence" value="ECO:0007669"/>
    <property type="project" value="TreeGrafter"/>
</dbReference>
<proteinExistence type="predicted"/>
<dbReference type="InterPro" id="IPR016035">
    <property type="entry name" value="Acyl_Trfase/lysoPLipase"/>
</dbReference>
<name>A0A9P4VTT8_9PEZI</name>
<dbReference type="SUPFAM" id="SSF52151">
    <property type="entry name" value="FabD/lysophospholipase-like"/>
    <property type="match status" value="1"/>
</dbReference>
<dbReference type="PROSITE" id="PS00518">
    <property type="entry name" value="ZF_RING_1"/>
    <property type="match status" value="1"/>
</dbReference>
<evidence type="ECO:0000256" key="2">
    <source>
        <dbReference type="ARBA" id="ARBA00022771"/>
    </source>
</evidence>
<dbReference type="AlphaFoldDB" id="A0A9P4VTT8"/>
<dbReference type="Gene3D" id="3.40.1090.10">
    <property type="entry name" value="Cytosolic phospholipase A2 catalytic domain"/>
    <property type="match status" value="1"/>
</dbReference>
<evidence type="ECO:0000256" key="1">
    <source>
        <dbReference type="ARBA" id="ARBA00022723"/>
    </source>
</evidence>
<reference evidence="6" key="1">
    <citation type="journal article" date="2020" name="Stud. Mycol.">
        <title>101 Dothideomycetes genomes: a test case for predicting lifestyles and emergence of pathogens.</title>
        <authorList>
            <person name="Haridas S."/>
            <person name="Albert R."/>
            <person name="Binder M."/>
            <person name="Bloem J."/>
            <person name="Labutti K."/>
            <person name="Salamov A."/>
            <person name="Andreopoulos B."/>
            <person name="Baker S."/>
            <person name="Barry K."/>
            <person name="Bills G."/>
            <person name="Bluhm B."/>
            <person name="Cannon C."/>
            <person name="Castanera R."/>
            <person name="Culley D."/>
            <person name="Daum C."/>
            <person name="Ezra D."/>
            <person name="Gonzalez J."/>
            <person name="Henrissat B."/>
            <person name="Kuo A."/>
            <person name="Liang C."/>
            <person name="Lipzen A."/>
            <person name="Lutzoni F."/>
            <person name="Magnuson J."/>
            <person name="Mondo S."/>
            <person name="Nolan M."/>
            <person name="Ohm R."/>
            <person name="Pangilinan J."/>
            <person name="Park H.-J."/>
            <person name="Ramirez L."/>
            <person name="Alfaro M."/>
            <person name="Sun H."/>
            <person name="Tritt A."/>
            <person name="Yoshinaga Y."/>
            <person name="Zwiers L.-H."/>
            <person name="Turgeon B."/>
            <person name="Goodwin S."/>
            <person name="Spatafora J."/>
            <person name="Crous P."/>
            <person name="Grigoriev I."/>
        </authorList>
    </citation>
    <scope>NUCLEOTIDE SEQUENCE</scope>
    <source>
        <strain evidence="6">CBS 101060</strain>
    </source>
</reference>
<accession>A0A9P4VTT8</accession>
<dbReference type="Pfam" id="PF01734">
    <property type="entry name" value="Patatin"/>
    <property type="match status" value="1"/>
</dbReference>
<dbReference type="GO" id="GO:0008270">
    <property type="term" value="F:zinc ion binding"/>
    <property type="evidence" value="ECO:0007669"/>
    <property type="project" value="UniProtKB-KW"/>
</dbReference>
<evidence type="ECO:0000259" key="5">
    <source>
        <dbReference type="Pfam" id="PF01734"/>
    </source>
</evidence>
<dbReference type="Proteomes" id="UP000799429">
    <property type="component" value="Unassembled WGS sequence"/>
</dbReference>
<evidence type="ECO:0000256" key="3">
    <source>
        <dbReference type="ARBA" id="ARBA00022833"/>
    </source>
</evidence>
<keyword evidence="4" id="KW-0443">Lipid metabolism</keyword>
<protein>
    <recommendedName>
        <fullName evidence="5">PNPLA domain-containing protein</fullName>
    </recommendedName>
</protein>
<keyword evidence="2" id="KW-0863">Zinc-finger</keyword>
<gene>
    <name evidence="6" type="ORF">M501DRAFT_932753</name>
</gene>
<keyword evidence="7" id="KW-1185">Reference proteome</keyword>
<dbReference type="InterPro" id="IPR017907">
    <property type="entry name" value="Znf_RING_CS"/>
</dbReference>
<organism evidence="6 7">
    <name type="scientific">Patellaria atrata CBS 101060</name>
    <dbReference type="NCBI Taxonomy" id="1346257"/>
    <lineage>
        <taxon>Eukaryota</taxon>
        <taxon>Fungi</taxon>
        <taxon>Dikarya</taxon>
        <taxon>Ascomycota</taxon>
        <taxon>Pezizomycotina</taxon>
        <taxon>Dothideomycetes</taxon>
        <taxon>Dothideomycetes incertae sedis</taxon>
        <taxon>Patellariales</taxon>
        <taxon>Patellariaceae</taxon>
        <taxon>Patellaria</taxon>
    </lineage>
</organism>
<dbReference type="GO" id="GO:0046486">
    <property type="term" value="P:glycerolipid metabolic process"/>
    <property type="evidence" value="ECO:0007669"/>
    <property type="project" value="UniProtKB-ARBA"/>
</dbReference>